<gene>
    <name evidence="2" type="ORF">EQG66_12565</name>
</gene>
<dbReference type="PROSITE" id="PS51257">
    <property type="entry name" value="PROKAR_LIPOPROTEIN"/>
    <property type="match status" value="1"/>
</dbReference>
<reference evidence="3" key="1">
    <citation type="submission" date="2019-01" db="EMBL/GenBank/DDBJ databases">
        <title>Cytophagaceae bacterium strain CAR-16.</title>
        <authorList>
            <person name="Chen W.-M."/>
        </authorList>
    </citation>
    <scope>NUCLEOTIDE SEQUENCE [LARGE SCALE GENOMIC DNA]</scope>
    <source>
        <strain evidence="3">CHR27</strain>
    </source>
</reference>
<name>A0A4Q1KFL5_9SPHN</name>
<dbReference type="Proteomes" id="UP000290958">
    <property type="component" value="Unassembled WGS sequence"/>
</dbReference>
<evidence type="ECO:0000256" key="1">
    <source>
        <dbReference type="SAM" id="MobiDB-lite"/>
    </source>
</evidence>
<evidence type="ECO:0000313" key="3">
    <source>
        <dbReference type="Proteomes" id="UP000290958"/>
    </source>
</evidence>
<feature type="compositionally biased region" description="Basic and acidic residues" evidence="1">
    <location>
        <begin position="35"/>
        <end position="77"/>
    </location>
</feature>
<sequence>MKKMMILALLALSACGVRKELEQKPGMTPAPVARGAERAETPGEMTRFETQARPDRSAEPLYRSYERSEDPFDLPPR</sequence>
<evidence type="ECO:0000313" key="2">
    <source>
        <dbReference type="EMBL" id="RXR26538.1"/>
    </source>
</evidence>
<dbReference type="EMBL" id="SBKP01000014">
    <property type="protein sequence ID" value="RXR26538.1"/>
    <property type="molecule type" value="Genomic_DNA"/>
</dbReference>
<proteinExistence type="predicted"/>
<organism evidence="2 3">
    <name type="scientific">Sphingobium fluviale</name>
    <dbReference type="NCBI Taxonomy" id="2506423"/>
    <lineage>
        <taxon>Bacteria</taxon>
        <taxon>Pseudomonadati</taxon>
        <taxon>Pseudomonadota</taxon>
        <taxon>Alphaproteobacteria</taxon>
        <taxon>Sphingomonadales</taxon>
        <taxon>Sphingomonadaceae</taxon>
        <taxon>Sphingobium</taxon>
    </lineage>
</organism>
<keyword evidence="3" id="KW-1185">Reference proteome</keyword>
<comment type="caution">
    <text evidence="2">The sequence shown here is derived from an EMBL/GenBank/DDBJ whole genome shotgun (WGS) entry which is preliminary data.</text>
</comment>
<dbReference type="AlphaFoldDB" id="A0A4Q1KFL5"/>
<accession>A0A4Q1KFL5</accession>
<dbReference type="OrthoDB" id="7596860at2"/>
<feature type="region of interest" description="Disordered" evidence="1">
    <location>
        <begin position="23"/>
        <end position="77"/>
    </location>
</feature>
<dbReference type="RefSeq" id="WP_129404944.1">
    <property type="nucleotide sequence ID" value="NZ_SBKP01000014.1"/>
</dbReference>
<protein>
    <submittedName>
        <fullName evidence="2">Uncharacterized protein</fullName>
    </submittedName>
</protein>